<protein>
    <submittedName>
        <fullName evidence="1">Uncharacterized protein</fullName>
    </submittedName>
</protein>
<name>A0AAV6HBK2_9TELE</name>
<organism evidence="1 2">
    <name type="scientific">Alosa alosa</name>
    <name type="common">allis shad</name>
    <dbReference type="NCBI Taxonomy" id="278164"/>
    <lineage>
        <taxon>Eukaryota</taxon>
        <taxon>Metazoa</taxon>
        <taxon>Chordata</taxon>
        <taxon>Craniata</taxon>
        <taxon>Vertebrata</taxon>
        <taxon>Euteleostomi</taxon>
        <taxon>Actinopterygii</taxon>
        <taxon>Neopterygii</taxon>
        <taxon>Teleostei</taxon>
        <taxon>Clupei</taxon>
        <taxon>Clupeiformes</taxon>
        <taxon>Clupeoidei</taxon>
        <taxon>Clupeidae</taxon>
        <taxon>Alosa</taxon>
    </lineage>
</organism>
<dbReference type="Proteomes" id="UP000823561">
    <property type="component" value="Chromosome 2"/>
</dbReference>
<accession>A0AAV6HBK2</accession>
<sequence length="86" mass="9996">MIYQWNLPLFLLVRSDAFRIERSSITLKLGLLHNGDREDPKNIIPTSVGSRLREDCKQSFFGLFLEGLSYIDSLNGRSYEATRREM</sequence>
<evidence type="ECO:0000313" key="2">
    <source>
        <dbReference type="Proteomes" id="UP000823561"/>
    </source>
</evidence>
<dbReference type="AlphaFoldDB" id="A0AAV6HBK2"/>
<proteinExistence type="predicted"/>
<evidence type="ECO:0000313" key="1">
    <source>
        <dbReference type="EMBL" id="KAG5284474.1"/>
    </source>
</evidence>
<comment type="caution">
    <text evidence="1">The sequence shown here is derived from an EMBL/GenBank/DDBJ whole genome shotgun (WGS) entry which is preliminary data.</text>
</comment>
<reference evidence="1" key="1">
    <citation type="submission" date="2020-10" db="EMBL/GenBank/DDBJ databases">
        <title>Chromosome-scale genome assembly of the Allis shad, Alosa alosa.</title>
        <authorList>
            <person name="Margot Z."/>
            <person name="Christophe K."/>
            <person name="Cabau C."/>
            <person name="Louis A."/>
            <person name="Berthelot C."/>
            <person name="Parey E."/>
            <person name="Roest Crollius H."/>
            <person name="Montfort J."/>
            <person name="Robinson-Rechavi M."/>
            <person name="Bucao C."/>
            <person name="Bouchez O."/>
            <person name="Gislard M."/>
            <person name="Lluch J."/>
            <person name="Milhes M."/>
            <person name="Lampietro C."/>
            <person name="Lopez Roques C."/>
            <person name="Donnadieu C."/>
            <person name="Braasch I."/>
            <person name="Desvignes T."/>
            <person name="Postlethwait J."/>
            <person name="Bobe J."/>
            <person name="Guiguen Y."/>
        </authorList>
    </citation>
    <scope>NUCLEOTIDE SEQUENCE</scope>
    <source>
        <strain evidence="1">M-15738</strain>
        <tissue evidence="1">Blood</tissue>
    </source>
</reference>
<gene>
    <name evidence="1" type="ORF">AALO_G00027120</name>
</gene>
<dbReference type="EMBL" id="JADWDJ010000002">
    <property type="protein sequence ID" value="KAG5284474.1"/>
    <property type="molecule type" value="Genomic_DNA"/>
</dbReference>
<keyword evidence="2" id="KW-1185">Reference proteome</keyword>